<name>A0AAP4D662_9PROT</name>
<protein>
    <submittedName>
        <fullName evidence="3">DUF853 family protein</fullName>
    </submittedName>
</protein>
<feature type="region of interest" description="Disordered" evidence="1">
    <location>
        <begin position="427"/>
        <end position="491"/>
    </location>
</feature>
<dbReference type="PANTHER" id="PTHR30121">
    <property type="entry name" value="UNCHARACTERIZED PROTEIN YJGR-RELATED"/>
    <property type="match status" value="1"/>
</dbReference>
<dbReference type="InterPro" id="IPR027417">
    <property type="entry name" value="P-loop_NTPase"/>
</dbReference>
<sequence>MSDGTIFLGLAQEPQLLHLALANRHGLVAGATGTGKTVTLQVMAESFSRAGVPVFCADVKGDLSGVGVAGGGHAGIEKRAARLGLEGFSYEAAPAVFWDLFGEQGHPARATVAEMGPLLLARLLELNDTQEGVLNIAFKIADEEGLLLLDLKDLQAMLQFLGERSSELTTLYGNVSRASIGAIQRRLLTLEQQGAAHFFGEPALDLDDLLLLTPDGRGAVNVLMAQRLMQAPRLYATFLLWLLSELFEELPEVGDQPKPKLVFFFDEAHLLFRDAPKPLVEKVEQVVRLIRSKGVGVYLVTQNPADIPPSVLGQLGNRVQHALRAFTPVEQRGVRAAAETFRPNPAFDTGEAITQLGVGEALVSVLEPGGVPSMVQRTLIAPPRSKLGPPDTAERERIRAASPLGERYTELVDRQSAYEMLTGRATTVPAEAEPHSPWGAGPAPRREEADPWGTGGRPSRAPSRRIGGGQRARPPAPRMEREKPAGGGWGGMVADILSGGSGRRQGVGEALTKSVVRSIGSQVGRSIARGILGSILKR</sequence>
<organism evidence="3 4">
    <name type="scientific">Marinimicrococcus flavescens</name>
    <dbReference type="NCBI Taxonomy" id="3031815"/>
    <lineage>
        <taxon>Bacteria</taxon>
        <taxon>Pseudomonadati</taxon>
        <taxon>Pseudomonadota</taxon>
        <taxon>Alphaproteobacteria</taxon>
        <taxon>Geminicoccales</taxon>
        <taxon>Geminicoccaceae</taxon>
        <taxon>Marinimicrococcus</taxon>
    </lineage>
</organism>
<accession>A0AAP4D662</accession>
<dbReference type="RefSeq" id="WP_327789691.1">
    <property type="nucleotide sequence ID" value="NZ_JARGEQ010000126.1"/>
</dbReference>
<dbReference type="PANTHER" id="PTHR30121:SF6">
    <property type="entry name" value="SLR6007 PROTEIN"/>
    <property type="match status" value="1"/>
</dbReference>
<dbReference type="Proteomes" id="UP001301140">
    <property type="component" value="Unassembled WGS sequence"/>
</dbReference>
<dbReference type="EMBL" id="JARGEQ010000126">
    <property type="protein sequence ID" value="MDF1587272.1"/>
    <property type="molecule type" value="Genomic_DNA"/>
</dbReference>
<comment type="caution">
    <text evidence="3">The sequence shown here is derived from an EMBL/GenBank/DDBJ whole genome shotgun (WGS) entry which is preliminary data.</text>
</comment>
<evidence type="ECO:0000259" key="2">
    <source>
        <dbReference type="Pfam" id="PF05872"/>
    </source>
</evidence>
<dbReference type="InterPro" id="IPR051162">
    <property type="entry name" value="T4SS_component"/>
</dbReference>
<dbReference type="Pfam" id="PF05872">
    <property type="entry name" value="HerA_C"/>
    <property type="match status" value="1"/>
</dbReference>
<dbReference type="CDD" id="cd01127">
    <property type="entry name" value="TrwB_TraG_TraD_VirD4"/>
    <property type="match status" value="1"/>
</dbReference>
<evidence type="ECO:0000256" key="1">
    <source>
        <dbReference type="SAM" id="MobiDB-lite"/>
    </source>
</evidence>
<feature type="domain" description="Helicase HerA-like C-terminal" evidence="2">
    <location>
        <begin position="12"/>
        <end position="433"/>
    </location>
</feature>
<dbReference type="InterPro" id="IPR033186">
    <property type="entry name" value="HerA_C"/>
</dbReference>
<dbReference type="SUPFAM" id="SSF52540">
    <property type="entry name" value="P-loop containing nucleoside triphosphate hydrolases"/>
    <property type="match status" value="1"/>
</dbReference>
<proteinExistence type="predicted"/>
<evidence type="ECO:0000313" key="3">
    <source>
        <dbReference type="EMBL" id="MDF1587272.1"/>
    </source>
</evidence>
<reference evidence="3 4" key="1">
    <citation type="submission" date="2023-03" db="EMBL/GenBank/DDBJ databases">
        <title>YIM 152171 draft genome.</title>
        <authorList>
            <person name="Yang Z."/>
        </authorList>
    </citation>
    <scope>NUCLEOTIDE SEQUENCE [LARGE SCALE GENOMIC DNA]</scope>
    <source>
        <strain evidence="3 4">YIM 152171</strain>
    </source>
</reference>
<evidence type="ECO:0000313" key="4">
    <source>
        <dbReference type="Proteomes" id="UP001301140"/>
    </source>
</evidence>
<gene>
    <name evidence="3" type="ORF">PZ740_12875</name>
</gene>
<dbReference type="Gene3D" id="3.40.50.300">
    <property type="entry name" value="P-loop containing nucleotide triphosphate hydrolases"/>
    <property type="match status" value="2"/>
</dbReference>
<keyword evidence="4" id="KW-1185">Reference proteome</keyword>
<dbReference type="AlphaFoldDB" id="A0AAP4D662"/>